<evidence type="ECO:0000259" key="3">
    <source>
        <dbReference type="PROSITE" id="PS01124"/>
    </source>
</evidence>
<dbReference type="AlphaFoldDB" id="A0A1T0AUI1"/>
<dbReference type="InterPro" id="IPR009057">
    <property type="entry name" value="Homeodomain-like_sf"/>
</dbReference>
<dbReference type="GO" id="GO:0003700">
    <property type="term" value="F:DNA-binding transcription factor activity"/>
    <property type="evidence" value="ECO:0007669"/>
    <property type="project" value="InterPro"/>
</dbReference>
<evidence type="ECO:0000256" key="1">
    <source>
        <dbReference type="ARBA" id="ARBA00023015"/>
    </source>
</evidence>
<keyword evidence="2" id="KW-0804">Transcription</keyword>
<dbReference type="GO" id="GO:0043565">
    <property type="term" value="F:sequence-specific DNA binding"/>
    <property type="evidence" value="ECO:0007669"/>
    <property type="project" value="InterPro"/>
</dbReference>
<dbReference type="InterPro" id="IPR053142">
    <property type="entry name" value="PchR_regulatory_protein"/>
</dbReference>
<evidence type="ECO:0000256" key="2">
    <source>
        <dbReference type="ARBA" id="ARBA00023163"/>
    </source>
</evidence>
<dbReference type="Proteomes" id="UP000190023">
    <property type="component" value="Unassembled WGS sequence"/>
</dbReference>
<gene>
    <name evidence="4" type="ORF">B0188_10725</name>
</gene>
<evidence type="ECO:0000313" key="5">
    <source>
        <dbReference type="Proteomes" id="UP000190023"/>
    </source>
</evidence>
<comment type="caution">
    <text evidence="4">The sequence shown here is derived from an EMBL/GenBank/DDBJ whole genome shotgun (WGS) entry which is preliminary data.</text>
</comment>
<reference evidence="4 5" key="1">
    <citation type="submission" date="2017-02" db="EMBL/GenBank/DDBJ databases">
        <title>Draft genome sequence of Haemophilus felis CCUG 31170 type strain.</title>
        <authorList>
            <person name="Engstrom-Jakobsson H."/>
            <person name="Salva-Serra F."/>
            <person name="Thorell K."/>
            <person name="Gonzales-Siles L."/>
            <person name="Karlsson R."/>
            <person name="Boulund F."/>
            <person name="Engstrand L."/>
            <person name="Kristiansson E."/>
            <person name="Moore E."/>
        </authorList>
    </citation>
    <scope>NUCLEOTIDE SEQUENCE [LARGE SCALE GENOMIC DNA]</scope>
    <source>
        <strain evidence="4 5">CCUG 31170</strain>
    </source>
</reference>
<feature type="domain" description="HTH araC/xylS-type" evidence="3">
    <location>
        <begin position="175"/>
        <end position="276"/>
    </location>
</feature>
<organism evidence="4 5">
    <name type="scientific">[Haemophilus] felis</name>
    <dbReference type="NCBI Taxonomy" id="123822"/>
    <lineage>
        <taxon>Bacteria</taxon>
        <taxon>Pseudomonadati</taxon>
        <taxon>Pseudomonadota</taxon>
        <taxon>Gammaproteobacteria</taxon>
        <taxon>Pasteurellales</taxon>
        <taxon>Pasteurellaceae</taxon>
    </lineage>
</organism>
<dbReference type="EMBL" id="MUYB01000055">
    <property type="protein sequence ID" value="OOS00527.1"/>
    <property type="molecule type" value="Genomic_DNA"/>
</dbReference>
<keyword evidence="5" id="KW-1185">Reference proteome</keyword>
<dbReference type="Pfam" id="PF12833">
    <property type="entry name" value="HTH_18"/>
    <property type="match status" value="1"/>
</dbReference>
<sequence>METKEFRTGLSIKYEDIQVNKPAHKVSVGLFQPNLRLVITLKGISDIHFENGHFHQDASAQPKMAFLAINKQEKGWKHFASQKTQEELVVFISADWLKDSIFSESKDFALITTLHQQHLASQPLLATSRVLNLVNDLKQLDMDNSLHLLQAESTLLALLSEAFKQVVVGHSQHNADHIQCFKNRLDQGEFDNSSLSEMAKSCHTNVTSLQRQFQALYHISIGAYLRQKKLERGYDALLQGCSVTSAAEIAGYTNPDNFSAAFRRQFSISPRQLKQERSKLIS</sequence>
<dbReference type="InterPro" id="IPR018060">
    <property type="entry name" value="HTH_AraC"/>
</dbReference>
<dbReference type="SUPFAM" id="SSF46689">
    <property type="entry name" value="Homeodomain-like"/>
    <property type="match status" value="1"/>
</dbReference>
<evidence type="ECO:0000313" key="4">
    <source>
        <dbReference type="EMBL" id="OOS00527.1"/>
    </source>
</evidence>
<dbReference type="PANTHER" id="PTHR47893:SF1">
    <property type="entry name" value="REGULATORY PROTEIN PCHR"/>
    <property type="match status" value="1"/>
</dbReference>
<dbReference type="PANTHER" id="PTHR47893">
    <property type="entry name" value="REGULATORY PROTEIN PCHR"/>
    <property type="match status" value="1"/>
</dbReference>
<dbReference type="PROSITE" id="PS01124">
    <property type="entry name" value="HTH_ARAC_FAMILY_2"/>
    <property type="match status" value="1"/>
</dbReference>
<keyword evidence="1" id="KW-0805">Transcription regulation</keyword>
<protein>
    <recommendedName>
        <fullName evidence="3">HTH araC/xylS-type domain-containing protein</fullName>
    </recommendedName>
</protein>
<proteinExistence type="predicted"/>
<name>A0A1T0AUI1_9PAST</name>
<accession>A0A1T0AUI1</accession>
<dbReference type="STRING" id="123822.B0188_10725"/>
<dbReference type="Gene3D" id="1.10.10.60">
    <property type="entry name" value="Homeodomain-like"/>
    <property type="match status" value="1"/>
</dbReference>
<dbReference type="SMART" id="SM00342">
    <property type="entry name" value="HTH_ARAC"/>
    <property type="match status" value="1"/>
</dbReference>